<protein>
    <submittedName>
        <fullName evidence="1">Uncharacterized protein</fullName>
    </submittedName>
</protein>
<evidence type="ECO:0000313" key="1">
    <source>
        <dbReference type="EMBL" id="KAK3251516.1"/>
    </source>
</evidence>
<reference evidence="1 2" key="1">
    <citation type="journal article" date="2015" name="Genome Biol. Evol.">
        <title>Comparative Genomics of a Bacterivorous Green Alga Reveals Evolutionary Causalities and Consequences of Phago-Mixotrophic Mode of Nutrition.</title>
        <authorList>
            <person name="Burns J.A."/>
            <person name="Paasch A."/>
            <person name="Narechania A."/>
            <person name="Kim E."/>
        </authorList>
    </citation>
    <scope>NUCLEOTIDE SEQUENCE [LARGE SCALE GENOMIC DNA]</scope>
    <source>
        <strain evidence="1 2">PLY_AMNH</strain>
    </source>
</reference>
<name>A0AAE0CAN8_9CHLO</name>
<organism evidence="1 2">
    <name type="scientific">Cymbomonas tetramitiformis</name>
    <dbReference type="NCBI Taxonomy" id="36881"/>
    <lineage>
        <taxon>Eukaryota</taxon>
        <taxon>Viridiplantae</taxon>
        <taxon>Chlorophyta</taxon>
        <taxon>Pyramimonadophyceae</taxon>
        <taxon>Pyramimonadales</taxon>
        <taxon>Pyramimonadaceae</taxon>
        <taxon>Cymbomonas</taxon>
    </lineage>
</organism>
<dbReference type="AlphaFoldDB" id="A0AAE0CAN8"/>
<comment type="caution">
    <text evidence="1">The sequence shown here is derived from an EMBL/GenBank/DDBJ whole genome shotgun (WGS) entry which is preliminary data.</text>
</comment>
<accession>A0AAE0CAN8</accession>
<dbReference type="Proteomes" id="UP001190700">
    <property type="component" value="Unassembled WGS sequence"/>
</dbReference>
<keyword evidence="2" id="KW-1185">Reference proteome</keyword>
<sequence length="479" mass="53357">MIVTRKLYQEQANLVRQVRKDQENRLWDTAIRETILGNKANYFKVDGKDDVKLERRLGRSPFDFDDVTKEVFECTNTLVYDTLFVVIQRDSAADIYFEATDSASARDGPDVPCWNWSSFFKFAALVDHCNTPPKKDIHIDGENVTGEVLKIKVLVELVGRLLHQTQNGIRLVLGPTVVIPKPSATAVQAKIIRNKAFLTVGQTVRATEALAATHVARLFPQTREGEIARQKSVPCGDADSVFLRAVEGVPHVFGDELEWNIRPEACQELAKLCVNEGNLATMDGLANAREVKGAALNDYFAFLRGSAVVWHAHLRKCPDMSLSGLADPRKETWVDAMPSVTKNLRFEHLTETPTPTETPNNDTLVKDAGVMKAAEKSFKGDYFAADVVPHATDCAIGALNVASRPLRGLDPTLPQPVEATSEFRECFQAQDGRVLTTPQKQYSKDEFGYRLLQFARSMPDSYANGRFLRQRMAAGIIET</sequence>
<evidence type="ECO:0000313" key="2">
    <source>
        <dbReference type="Proteomes" id="UP001190700"/>
    </source>
</evidence>
<proteinExistence type="predicted"/>
<dbReference type="EMBL" id="LGRX02026004">
    <property type="protein sequence ID" value="KAK3251516.1"/>
    <property type="molecule type" value="Genomic_DNA"/>
</dbReference>
<gene>
    <name evidence="1" type="ORF">CYMTET_39146</name>
</gene>